<evidence type="ECO:0000256" key="2">
    <source>
        <dbReference type="ARBA" id="ARBA00022448"/>
    </source>
</evidence>
<sequence length="324" mass="33116">MKVRSFLAPVAVAALLATSVAACGSGSSASTDKPRVIATTTILGDLVSQVAGDSVEVEVLMPPGADPHEFEASVAQAARIRSASLVVANGLGLEERLEGTLEAASADGVTVYEVGPELDPQPMEEESGEHLEAEAGAEPEGHDHGEFDPHVWLDPDRMAMAAGLVATQLADATGLDPAPFQERAARYAADAIAAGQEADAILAAVPADQRLLVTNHDALGYFARRFNLTVLGTVIPGGSTLAEPSAADISALADALAATDVNAVFSENTVSPRLVEAVATEVGRNIIVVELFTDSLGEPGSGADTYAGLITTDATLVANGLLGR</sequence>
<dbReference type="GO" id="GO:0030001">
    <property type="term" value="P:metal ion transport"/>
    <property type="evidence" value="ECO:0007669"/>
    <property type="project" value="InterPro"/>
</dbReference>
<dbReference type="GO" id="GO:0007155">
    <property type="term" value="P:cell adhesion"/>
    <property type="evidence" value="ECO:0007669"/>
    <property type="project" value="InterPro"/>
</dbReference>
<organism evidence="6">
    <name type="scientific">freshwater metagenome</name>
    <dbReference type="NCBI Taxonomy" id="449393"/>
    <lineage>
        <taxon>unclassified sequences</taxon>
        <taxon>metagenomes</taxon>
        <taxon>ecological metagenomes</taxon>
    </lineage>
</organism>
<comment type="subcellular location">
    <subcellularLocation>
        <location evidence="1">Cell envelope</location>
    </subcellularLocation>
</comment>
<dbReference type="PANTHER" id="PTHR42953">
    <property type="entry name" value="HIGH-AFFINITY ZINC UPTAKE SYSTEM PROTEIN ZNUA-RELATED"/>
    <property type="match status" value="1"/>
</dbReference>
<gene>
    <name evidence="6" type="ORF">UFOPK1835_00724</name>
</gene>
<dbReference type="PRINTS" id="PR00691">
    <property type="entry name" value="ADHESINB"/>
</dbReference>
<name>A0A6J6H288_9ZZZZ</name>
<dbReference type="EMBL" id="CAEZUP010000022">
    <property type="protein sequence ID" value="CAB4605335.1"/>
    <property type="molecule type" value="Genomic_DNA"/>
</dbReference>
<dbReference type="InterPro" id="IPR050492">
    <property type="entry name" value="Bact_metal-bind_prot9"/>
</dbReference>
<evidence type="ECO:0000256" key="3">
    <source>
        <dbReference type="ARBA" id="ARBA00022723"/>
    </source>
</evidence>
<evidence type="ECO:0000256" key="1">
    <source>
        <dbReference type="ARBA" id="ARBA00004196"/>
    </source>
</evidence>
<accession>A0A6J6H288</accession>
<dbReference type="PROSITE" id="PS51257">
    <property type="entry name" value="PROKAR_LIPOPROTEIN"/>
    <property type="match status" value="1"/>
</dbReference>
<evidence type="ECO:0000313" key="6">
    <source>
        <dbReference type="EMBL" id="CAB4605335.1"/>
    </source>
</evidence>
<protein>
    <submittedName>
        <fullName evidence="6">Unannotated protein</fullName>
    </submittedName>
</protein>
<dbReference type="GO" id="GO:0030313">
    <property type="term" value="C:cell envelope"/>
    <property type="evidence" value="ECO:0007669"/>
    <property type="project" value="UniProtKB-SubCell"/>
</dbReference>
<keyword evidence="4" id="KW-0732">Signal</keyword>
<keyword evidence="3" id="KW-0479">Metal-binding</keyword>
<dbReference type="AlphaFoldDB" id="A0A6J6H288"/>
<dbReference type="InterPro" id="IPR006129">
    <property type="entry name" value="AdhesinB"/>
</dbReference>
<dbReference type="PRINTS" id="PR00690">
    <property type="entry name" value="ADHESNFAMILY"/>
</dbReference>
<dbReference type="Gene3D" id="3.40.50.1980">
    <property type="entry name" value="Nitrogenase molybdenum iron protein domain"/>
    <property type="match status" value="2"/>
</dbReference>
<evidence type="ECO:0000256" key="5">
    <source>
        <dbReference type="SAM" id="MobiDB-lite"/>
    </source>
</evidence>
<dbReference type="InterPro" id="IPR006128">
    <property type="entry name" value="Lipoprotein_PsaA-like"/>
</dbReference>
<evidence type="ECO:0000256" key="4">
    <source>
        <dbReference type="ARBA" id="ARBA00022729"/>
    </source>
</evidence>
<proteinExistence type="predicted"/>
<dbReference type="Pfam" id="PF01297">
    <property type="entry name" value="ZnuA"/>
    <property type="match status" value="1"/>
</dbReference>
<feature type="region of interest" description="Disordered" evidence="5">
    <location>
        <begin position="117"/>
        <end position="145"/>
    </location>
</feature>
<reference evidence="6" key="1">
    <citation type="submission" date="2020-05" db="EMBL/GenBank/DDBJ databases">
        <authorList>
            <person name="Chiriac C."/>
            <person name="Salcher M."/>
            <person name="Ghai R."/>
            <person name="Kavagutti S V."/>
        </authorList>
    </citation>
    <scope>NUCLEOTIDE SEQUENCE</scope>
</reference>
<dbReference type="SUPFAM" id="SSF53807">
    <property type="entry name" value="Helical backbone' metal receptor"/>
    <property type="match status" value="1"/>
</dbReference>
<dbReference type="GO" id="GO:0046872">
    <property type="term" value="F:metal ion binding"/>
    <property type="evidence" value="ECO:0007669"/>
    <property type="project" value="UniProtKB-KW"/>
</dbReference>
<dbReference type="InterPro" id="IPR006127">
    <property type="entry name" value="ZnuA-like"/>
</dbReference>
<feature type="compositionally biased region" description="Basic and acidic residues" evidence="5">
    <location>
        <begin position="128"/>
        <end position="145"/>
    </location>
</feature>
<dbReference type="PANTHER" id="PTHR42953:SF1">
    <property type="entry name" value="METAL-BINDING PROTEIN HI_0362-RELATED"/>
    <property type="match status" value="1"/>
</dbReference>
<keyword evidence="2" id="KW-0813">Transport</keyword>